<reference evidence="1" key="1">
    <citation type="submission" date="2022-08" db="EMBL/GenBank/DDBJ databases">
        <title>Genome sequencing of akame (Lates japonicus).</title>
        <authorList>
            <person name="Hashiguchi Y."/>
            <person name="Takahashi H."/>
        </authorList>
    </citation>
    <scope>NUCLEOTIDE SEQUENCE</scope>
    <source>
        <strain evidence="1">Kochi</strain>
    </source>
</reference>
<dbReference type="AlphaFoldDB" id="A0AAD3MUP5"/>
<organism evidence="1 2">
    <name type="scientific">Lates japonicus</name>
    <name type="common">Japanese lates</name>
    <dbReference type="NCBI Taxonomy" id="270547"/>
    <lineage>
        <taxon>Eukaryota</taxon>
        <taxon>Metazoa</taxon>
        <taxon>Chordata</taxon>
        <taxon>Craniata</taxon>
        <taxon>Vertebrata</taxon>
        <taxon>Euteleostomi</taxon>
        <taxon>Actinopterygii</taxon>
        <taxon>Neopterygii</taxon>
        <taxon>Teleostei</taxon>
        <taxon>Neoteleostei</taxon>
        <taxon>Acanthomorphata</taxon>
        <taxon>Carangaria</taxon>
        <taxon>Carangaria incertae sedis</taxon>
        <taxon>Centropomidae</taxon>
        <taxon>Lates</taxon>
    </lineage>
</organism>
<dbReference type="Proteomes" id="UP001279410">
    <property type="component" value="Unassembled WGS sequence"/>
</dbReference>
<name>A0AAD3MUP5_LATJO</name>
<evidence type="ECO:0000313" key="2">
    <source>
        <dbReference type="Proteomes" id="UP001279410"/>
    </source>
</evidence>
<protein>
    <submittedName>
        <fullName evidence="1">Zinc finger protein GLI2-like protein</fullName>
    </submittedName>
</protein>
<evidence type="ECO:0000313" key="1">
    <source>
        <dbReference type="EMBL" id="GLD61468.1"/>
    </source>
</evidence>
<comment type="caution">
    <text evidence="1">The sequence shown here is derived from an EMBL/GenBank/DDBJ whole genome shotgun (WGS) entry which is preliminary data.</text>
</comment>
<gene>
    <name evidence="1" type="ORF">AKAME5_001327600</name>
</gene>
<sequence>MEVSQAFSLTPAQHYRLKANALLLVGSPLPNMDRIIEGPAWHCTVTQDGSSHHIPSATSGTALCSDIGYATQSLMPHEVPTPTFLAVTVVFHLTISFPRVQRYNSMNSMNPVNGPSAAEDSTRHLYAGLLVLMVACFCCSPDHLAFLRMYA</sequence>
<dbReference type="EMBL" id="BRZM01000046">
    <property type="protein sequence ID" value="GLD61468.1"/>
    <property type="molecule type" value="Genomic_DNA"/>
</dbReference>
<keyword evidence="2" id="KW-1185">Reference proteome</keyword>
<accession>A0AAD3MUP5</accession>
<proteinExistence type="predicted"/>